<protein>
    <submittedName>
        <fullName evidence="9">ABC transporter permease</fullName>
    </submittedName>
</protein>
<evidence type="ECO:0000259" key="8">
    <source>
        <dbReference type="PROSITE" id="PS50928"/>
    </source>
</evidence>
<reference evidence="9" key="2">
    <citation type="submission" date="2021-04" db="EMBL/GenBank/DDBJ databases">
        <authorList>
            <person name="Gilroy R."/>
        </authorList>
    </citation>
    <scope>NUCLEOTIDE SEQUENCE</scope>
    <source>
        <strain evidence="9">ChiSxjej1B13-11762</strain>
    </source>
</reference>
<feature type="domain" description="ABC transmembrane type-1" evidence="8">
    <location>
        <begin position="21"/>
        <end position="215"/>
    </location>
</feature>
<dbReference type="AlphaFoldDB" id="A0A9D1UDQ9"/>
<feature type="transmembrane region" description="Helical" evidence="7">
    <location>
        <begin position="89"/>
        <end position="112"/>
    </location>
</feature>
<evidence type="ECO:0000256" key="6">
    <source>
        <dbReference type="ARBA" id="ARBA00023136"/>
    </source>
</evidence>
<feature type="transmembrane region" description="Helical" evidence="7">
    <location>
        <begin position="60"/>
        <end position="83"/>
    </location>
</feature>
<evidence type="ECO:0000313" key="10">
    <source>
        <dbReference type="Proteomes" id="UP000824263"/>
    </source>
</evidence>
<sequence>MERFLTEYQLNFWERILAPAFVATLQMVAITTLLGTIFGFLIAVVLLVTSKDGIYPNRFVYGLFSFLVNVIRSFPFLILMIFLLPFTRFLVGTSIGVRAAVVPLIVSAAAFIAKLIENAMQEVDPGLIEAMKSFGVTEAQIVFRVMLTEALPAIISGIILAMVSILGCTAMAGAMGAGGIGNVAMVYGYQKFDEGVMLLTAAILVVFVEIIERVGKWVYRKMK</sequence>
<dbReference type="Gene3D" id="1.10.3720.10">
    <property type="entry name" value="MetI-like"/>
    <property type="match status" value="1"/>
</dbReference>
<dbReference type="EMBL" id="DXGF01000081">
    <property type="protein sequence ID" value="HIW83533.1"/>
    <property type="molecule type" value="Genomic_DNA"/>
</dbReference>
<dbReference type="InterPro" id="IPR051322">
    <property type="entry name" value="AA_ABC_Transporter_Permease"/>
</dbReference>
<keyword evidence="2 7" id="KW-0813">Transport</keyword>
<evidence type="ECO:0000256" key="3">
    <source>
        <dbReference type="ARBA" id="ARBA00022475"/>
    </source>
</evidence>
<dbReference type="Pfam" id="PF00528">
    <property type="entry name" value="BPD_transp_1"/>
    <property type="match status" value="1"/>
</dbReference>
<proteinExistence type="inferred from homology"/>
<evidence type="ECO:0000313" key="9">
    <source>
        <dbReference type="EMBL" id="HIW83533.1"/>
    </source>
</evidence>
<accession>A0A9D1UDQ9</accession>
<evidence type="ECO:0000256" key="4">
    <source>
        <dbReference type="ARBA" id="ARBA00022692"/>
    </source>
</evidence>
<evidence type="ECO:0000256" key="5">
    <source>
        <dbReference type="ARBA" id="ARBA00022989"/>
    </source>
</evidence>
<dbReference type="GO" id="GO:0005886">
    <property type="term" value="C:plasma membrane"/>
    <property type="evidence" value="ECO:0007669"/>
    <property type="project" value="UniProtKB-SubCell"/>
</dbReference>
<dbReference type="InterPro" id="IPR000515">
    <property type="entry name" value="MetI-like"/>
</dbReference>
<keyword evidence="3" id="KW-1003">Cell membrane</keyword>
<keyword evidence="6 7" id="KW-0472">Membrane</keyword>
<dbReference type="GO" id="GO:0048473">
    <property type="term" value="P:D-methionine transmembrane transport"/>
    <property type="evidence" value="ECO:0007669"/>
    <property type="project" value="TreeGrafter"/>
</dbReference>
<comment type="similarity">
    <text evidence="7">Belongs to the binding-protein-dependent transport system permease family.</text>
</comment>
<dbReference type="InterPro" id="IPR035906">
    <property type="entry name" value="MetI-like_sf"/>
</dbReference>
<dbReference type="PANTHER" id="PTHR30450">
    <property type="entry name" value="ABC TRANSPORTER PERMEASE"/>
    <property type="match status" value="1"/>
</dbReference>
<keyword evidence="5 7" id="KW-1133">Transmembrane helix</keyword>
<dbReference type="CDD" id="cd06261">
    <property type="entry name" value="TM_PBP2"/>
    <property type="match status" value="1"/>
</dbReference>
<feature type="transmembrane region" description="Helical" evidence="7">
    <location>
        <begin position="20"/>
        <end position="48"/>
    </location>
</feature>
<comment type="subcellular location">
    <subcellularLocation>
        <location evidence="1 7">Cell membrane</location>
        <topology evidence="1 7">Multi-pass membrane protein</topology>
    </subcellularLocation>
</comment>
<feature type="transmembrane region" description="Helical" evidence="7">
    <location>
        <begin position="195"/>
        <end position="215"/>
    </location>
</feature>
<evidence type="ECO:0000256" key="7">
    <source>
        <dbReference type="RuleBase" id="RU363032"/>
    </source>
</evidence>
<evidence type="ECO:0000256" key="1">
    <source>
        <dbReference type="ARBA" id="ARBA00004651"/>
    </source>
</evidence>
<comment type="caution">
    <text evidence="9">The sequence shown here is derived from an EMBL/GenBank/DDBJ whole genome shotgun (WGS) entry which is preliminary data.</text>
</comment>
<reference evidence="9" key="1">
    <citation type="journal article" date="2021" name="PeerJ">
        <title>Extensive microbial diversity within the chicken gut microbiome revealed by metagenomics and culture.</title>
        <authorList>
            <person name="Gilroy R."/>
            <person name="Ravi A."/>
            <person name="Getino M."/>
            <person name="Pursley I."/>
            <person name="Horton D.L."/>
            <person name="Alikhan N.F."/>
            <person name="Baker D."/>
            <person name="Gharbi K."/>
            <person name="Hall N."/>
            <person name="Watson M."/>
            <person name="Adriaenssens E.M."/>
            <person name="Foster-Nyarko E."/>
            <person name="Jarju S."/>
            <person name="Secka A."/>
            <person name="Antonio M."/>
            <person name="Oren A."/>
            <person name="Chaudhuri R.R."/>
            <person name="La Ragione R."/>
            <person name="Hildebrand F."/>
            <person name="Pallen M.J."/>
        </authorList>
    </citation>
    <scope>NUCLEOTIDE SEQUENCE</scope>
    <source>
        <strain evidence="9">ChiSxjej1B13-11762</strain>
    </source>
</reference>
<dbReference type="Proteomes" id="UP000824263">
    <property type="component" value="Unassembled WGS sequence"/>
</dbReference>
<gene>
    <name evidence="9" type="ORF">H9873_04335</name>
</gene>
<name>A0A9D1UDQ9_9FIRM</name>
<dbReference type="PANTHER" id="PTHR30450:SF1">
    <property type="entry name" value="D-METHIONINE TRANSPORT SYSTEM PERMEASE PROTEIN METI-RELATED"/>
    <property type="match status" value="1"/>
</dbReference>
<dbReference type="PROSITE" id="PS50928">
    <property type="entry name" value="ABC_TM1"/>
    <property type="match status" value="1"/>
</dbReference>
<evidence type="ECO:0000256" key="2">
    <source>
        <dbReference type="ARBA" id="ARBA00022448"/>
    </source>
</evidence>
<dbReference type="SUPFAM" id="SSF161098">
    <property type="entry name" value="MetI-like"/>
    <property type="match status" value="1"/>
</dbReference>
<feature type="transmembrane region" description="Helical" evidence="7">
    <location>
        <begin position="150"/>
        <end position="175"/>
    </location>
</feature>
<organism evidence="9 10">
    <name type="scientific">Candidatus Dorea gallistercoris</name>
    <dbReference type="NCBI Taxonomy" id="2838542"/>
    <lineage>
        <taxon>Bacteria</taxon>
        <taxon>Bacillati</taxon>
        <taxon>Bacillota</taxon>
        <taxon>Clostridia</taxon>
        <taxon>Lachnospirales</taxon>
        <taxon>Lachnospiraceae</taxon>
        <taxon>Dorea</taxon>
    </lineage>
</organism>
<keyword evidence="4 7" id="KW-0812">Transmembrane</keyword>